<dbReference type="GO" id="GO:0005829">
    <property type="term" value="C:cytosol"/>
    <property type="evidence" value="ECO:0007669"/>
    <property type="project" value="TreeGrafter"/>
</dbReference>
<feature type="binding site" evidence="10">
    <location>
        <position position="882"/>
    </location>
    <ligand>
        <name>Zn(2+)</name>
        <dbReference type="ChEBI" id="CHEBI:29105"/>
    </ligand>
</feature>
<evidence type="ECO:0000256" key="7">
    <source>
        <dbReference type="ARBA" id="ARBA00023146"/>
    </source>
</evidence>
<dbReference type="Proteomes" id="UP001056381">
    <property type="component" value="Chromosome"/>
</dbReference>
<dbReference type="GO" id="GO:0008270">
    <property type="term" value="F:zinc ion binding"/>
    <property type="evidence" value="ECO:0007669"/>
    <property type="project" value="UniProtKB-UniRule"/>
</dbReference>
<dbReference type="InterPro" id="IPR001412">
    <property type="entry name" value="aa-tRNA-synth_I_CS"/>
</dbReference>
<dbReference type="InterPro" id="IPR002301">
    <property type="entry name" value="Ile-tRNA-ligase"/>
</dbReference>
<comment type="catalytic activity">
    <reaction evidence="9 10">
        <text>tRNA(Ile) + L-isoleucine + ATP = L-isoleucyl-tRNA(Ile) + AMP + diphosphate</text>
        <dbReference type="Rhea" id="RHEA:11060"/>
        <dbReference type="Rhea" id="RHEA-COMP:9666"/>
        <dbReference type="Rhea" id="RHEA-COMP:9695"/>
        <dbReference type="ChEBI" id="CHEBI:30616"/>
        <dbReference type="ChEBI" id="CHEBI:33019"/>
        <dbReference type="ChEBI" id="CHEBI:58045"/>
        <dbReference type="ChEBI" id="CHEBI:78442"/>
        <dbReference type="ChEBI" id="CHEBI:78528"/>
        <dbReference type="ChEBI" id="CHEBI:456215"/>
        <dbReference type="EC" id="6.1.1.5"/>
    </reaction>
</comment>
<dbReference type="GO" id="GO:0004822">
    <property type="term" value="F:isoleucine-tRNA ligase activity"/>
    <property type="evidence" value="ECO:0007669"/>
    <property type="project" value="UniProtKB-UniRule"/>
</dbReference>
<keyword evidence="2 10" id="KW-0963">Cytoplasm</keyword>
<dbReference type="InterPro" id="IPR033708">
    <property type="entry name" value="Anticodon_Ile_BEm"/>
</dbReference>
<keyword evidence="4 10" id="KW-0547">Nucleotide-binding</keyword>
<dbReference type="GO" id="GO:0005524">
    <property type="term" value="F:ATP binding"/>
    <property type="evidence" value="ECO:0007669"/>
    <property type="project" value="UniProtKB-UniRule"/>
</dbReference>
<feature type="binding site" evidence="10">
    <location>
        <position position="602"/>
    </location>
    <ligand>
        <name>ATP</name>
        <dbReference type="ChEBI" id="CHEBI:30616"/>
    </ligand>
</feature>
<feature type="binding site" evidence="10">
    <location>
        <position position="879"/>
    </location>
    <ligand>
        <name>Zn(2+)</name>
        <dbReference type="ChEBI" id="CHEBI:29105"/>
    </ligand>
</feature>
<organism evidence="13 14">
    <name type="scientific">SAR86 cluster bacterium</name>
    <dbReference type="NCBI Taxonomy" id="2030880"/>
    <lineage>
        <taxon>Bacteria</taxon>
        <taxon>Pseudomonadati</taxon>
        <taxon>Pseudomonadota</taxon>
        <taxon>Gammaproteobacteria</taxon>
        <taxon>SAR86 cluster</taxon>
    </lineage>
</organism>
<comment type="cofactor">
    <cofactor evidence="10">
        <name>Zn(2+)</name>
        <dbReference type="ChEBI" id="CHEBI:29105"/>
    </cofactor>
    <text evidence="10">Binds 1 zinc ion per subunit.</text>
</comment>
<dbReference type="PRINTS" id="PR00984">
    <property type="entry name" value="TRNASYNTHILE"/>
</dbReference>
<dbReference type="SUPFAM" id="SSF52374">
    <property type="entry name" value="Nucleotidylyl transferase"/>
    <property type="match status" value="1"/>
</dbReference>
<keyword evidence="10" id="KW-0862">Zinc</keyword>
<evidence type="ECO:0000313" key="14">
    <source>
        <dbReference type="Proteomes" id="UP001056381"/>
    </source>
</evidence>
<evidence type="ECO:0000256" key="1">
    <source>
        <dbReference type="ARBA" id="ARBA00006887"/>
    </source>
</evidence>
<dbReference type="EMBL" id="CP097966">
    <property type="protein sequence ID" value="URQ63540.1"/>
    <property type="molecule type" value="Genomic_DNA"/>
</dbReference>
<feature type="short sequence motif" description="'HIGH' region" evidence="10">
    <location>
        <begin position="59"/>
        <end position="69"/>
    </location>
</feature>
<name>A0A9Q8TYY7_9GAMM</name>
<dbReference type="HAMAP" id="MF_02002">
    <property type="entry name" value="Ile_tRNA_synth_type1"/>
    <property type="match status" value="1"/>
</dbReference>
<dbReference type="AlphaFoldDB" id="A0A9Q8TYY7"/>
<comment type="subunit">
    <text evidence="10">Monomer.</text>
</comment>
<feature type="short sequence motif" description="'KMSKS' region" evidence="10">
    <location>
        <begin position="599"/>
        <end position="603"/>
    </location>
</feature>
<feature type="domain" description="Methionyl/Valyl/Leucyl/Isoleucyl-tRNA synthetase anticodon-binding" evidence="12">
    <location>
        <begin position="679"/>
        <end position="833"/>
    </location>
</feature>
<dbReference type="PANTHER" id="PTHR42765">
    <property type="entry name" value="SOLEUCYL-TRNA SYNTHETASE"/>
    <property type="match status" value="1"/>
</dbReference>
<dbReference type="InterPro" id="IPR009008">
    <property type="entry name" value="Val/Leu/Ile-tRNA-synth_edit"/>
</dbReference>
<evidence type="ECO:0000256" key="8">
    <source>
        <dbReference type="ARBA" id="ARBA00025217"/>
    </source>
</evidence>
<dbReference type="InterPro" id="IPR014729">
    <property type="entry name" value="Rossmann-like_a/b/a_fold"/>
</dbReference>
<dbReference type="InterPro" id="IPR002300">
    <property type="entry name" value="aa-tRNA-synth_Ia"/>
</dbReference>
<dbReference type="CDD" id="cd07960">
    <property type="entry name" value="Anticodon_Ia_Ile_BEm"/>
    <property type="match status" value="1"/>
</dbReference>
<dbReference type="SUPFAM" id="SSF50677">
    <property type="entry name" value="ValRS/IleRS/LeuRS editing domain"/>
    <property type="match status" value="1"/>
</dbReference>
<dbReference type="Pfam" id="PF00133">
    <property type="entry name" value="tRNA-synt_1"/>
    <property type="match status" value="1"/>
</dbReference>
<comment type="similarity">
    <text evidence="1 10">Belongs to the class-I aminoacyl-tRNA synthetase family. IleS type 1 subfamily.</text>
</comment>
<evidence type="ECO:0000313" key="13">
    <source>
        <dbReference type="EMBL" id="URQ63540.1"/>
    </source>
</evidence>
<dbReference type="PROSITE" id="PS00178">
    <property type="entry name" value="AA_TRNA_LIGASE_I"/>
    <property type="match status" value="1"/>
</dbReference>
<proteinExistence type="inferred from homology"/>
<dbReference type="InterPro" id="IPR009080">
    <property type="entry name" value="tRNAsynth_Ia_anticodon-bd"/>
</dbReference>
<dbReference type="GO" id="GO:0000049">
    <property type="term" value="F:tRNA binding"/>
    <property type="evidence" value="ECO:0007669"/>
    <property type="project" value="InterPro"/>
</dbReference>
<dbReference type="GO" id="GO:0006428">
    <property type="term" value="P:isoleucyl-tRNA aminoacylation"/>
    <property type="evidence" value="ECO:0007669"/>
    <property type="project" value="UniProtKB-UniRule"/>
</dbReference>
<evidence type="ECO:0000256" key="4">
    <source>
        <dbReference type="ARBA" id="ARBA00022741"/>
    </source>
</evidence>
<dbReference type="NCBIfam" id="TIGR00392">
    <property type="entry name" value="ileS"/>
    <property type="match status" value="1"/>
</dbReference>
<comment type="domain">
    <text evidence="10">IleRS has two distinct active sites: one for aminoacylation and one for editing. The misactivated valine is translocated from the active site to the editing site, which sterically excludes the correctly activated isoleucine. The single editing site contains two valyl binding pockets, one specific for each substrate (Val-AMP or Val-tRNA(Ile)).</text>
</comment>
<evidence type="ECO:0000256" key="10">
    <source>
        <dbReference type="HAMAP-Rule" id="MF_02002"/>
    </source>
</evidence>
<dbReference type="Gene3D" id="3.40.50.620">
    <property type="entry name" value="HUPs"/>
    <property type="match status" value="2"/>
</dbReference>
<keyword evidence="5 10" id="KW-0067">ATP-binding</keyword>
<evidence type="ECO:0000256" key="3">
    <source>
        <dbReference type="ARBA" id="ARBA00022598"/>
    </source>
</evidence>
<keyword evidence="3 10" id="KW-0436">Ligase</keyword>
<sequence>MSNEKDQKLNLPKTSIPMKANLNQREPEFLKEWDKRNVYKKIRKNKKGKKAFHLHDGPPYANGEIHLGHAVNKVLKDIIIRSKSLEGFDSPYIPGWDCHGLPIEHQVEKKLGKKRKEISKSEFRDLCREYAKTQIKLQEKDFVRLGVFGDWKNRYASLDQSFEGEAINAFSRIFHNGHVEKGFKPVHWCLDCGSSLAEAEVDYLDKTSRAIDVKFRIDKTLEEKFIKQNKLPEHSKVFAVIWTTTPWTIPGNQAVCLNKDIEYSLVEVAKNEIYIIASELVKTCFDRWSSEDFEIIKKMKGNDLDGLHFIHPLYNRTSPLLFSEHVTTDTGTGCVHSAPAHGPEDFETCAENGIELKNPISSNGCFKDDVKHFGGLHVRKSEEEIIKKLKETDSLLCNEDFQHSYPHCWRHKTPLIFMATPQWFISMTKSGLLEGAEHGIDNVEFTPAWGKERMQIMLKDRPDWCISRQRDWGIPIPLIFDKETGEPTNDIEKVFNKASEQIKEKGIDAWKEFDFGEDKEKYEKSNDIFDVWFDSGITHHCVMNELYGNDVKADLYLEGSDQHRGWFQSSLLTSVAMNGTPPYKGVLTHGFVVDEDGRKMSKSIGNVVGPQEIINNSGADTLRFWIAATDFRGEMAFSKDIFNRSVDGFRRIRNTMRFMISNLYDYDKNDQVTKVLFLDKAIISKTAKLQNEIRELYKEFNFHQVVSKIVNFCVNDLGSLYLDIIKDRLYTMQPESEGRRSAQYALAIVLDFLNKAISPILPFTAYEFSENLSNGNGDEIFFSEWEEYENKLNKEEEEEFELLVQLRQRAYQEIEEERKKKDIKNALDCDVEITLEKELFDKISKYSDEMNKILICSSCSIFLGKSEQILVKKSVNEKCTRCWHKVEELENGICKRCINNMSGEGEARRFF</sequence>
<dbReference type="SUPFAM" id="SSF47323">
    <property type="entry name" value="Anticodon-binding domain of a subclass of class I aminoacyl-tRNA synthetases"/>
    <property type="match status" value="1"/>
</dbReference>
<dbReference type="InterPro" id="IPR023585">
    <property type="entry name" value="Ile-tRNA-ligase_type1"/>
</dbReference>
<accession>A0A9Q8TYY7</accession>
<dbReference type="PANTHER" id="PTHR42765:SF1">
    <property type="entry name" value="ISOLEUCINE--TRNA LIGASE, MITOCHONDRIAL"/>
    <property type="match status" value="1"/>
</dbReference>
<dbReference type="InterPro" id="IPR050081">
    <property type="entry name" value="Ile-tRNA_ligase"/>
</dbReference>
<gene>
    <name evidence="10 13" type="primary">ileS</name>
    <name evidence="13" type="ORF">M9B40_01920</name>
</gene>
<evidence type="ECO:0000256" key="2">
    <source>
        <dbReference type="ARBA" id="ARBA00022490"/>
    </source>
</evidence>
<evidence type="ECO:0000256" key="6">
    <source>
        <dbReference type="ARBA" id="ARBA00022917"/>
    </source>
</evidence>
<keyword evidence="14" id="KW-1185">Reference proteome</keyword>
<dbReference type="Pfam" id="PF08264">
    <property type="entry name" value="Anticodon_1"/>
    <property type="match status" value="1"/>
</dbReference>
<keyword evidence="6 10" id="KW-0648">Protein biosynthesis</keyword>
<dbReference type="FunFam" id="3.40.50.620:FF:000042">
    <property type="entry name" value="Isoleucine--tRNA ligase"/>
    <property type="match status" value="1"/>
</dbReference>
<feature type="binding site" evidence="10">
    <location>
        <position position="558"/>
    </location>
    <ligand>
        <name>L-isoleucyl-5'-AMP</name>
        <dbReference type="ChEBI" id="CHEBI:178002"/>
    </ligand>
</feature>
<keyword evidence="10" id="KW-0479">Metal-binding</keyword>
<dbReference type="InterPro" id="IPR013155">
    <property type="entry name" value="M/V/L/I-tRNA-synth_anticd-bd"/>
</dbReference>
<keyword evidence="7 10" id="KW-0030">Aminoacyl-tRNA synthetase</keyword>
<feature type="domain" description="Aminoacyl-tRNA synthetase class Ia" evidence="11">
    <location>
        <begin position="29"/>
        <end position="637"/>
    </location>
</feature>
<evidence type="ECO:0000259" key="11">
    <source>
        <dbReference type="Pfam" id="PF00133"/>
    </source>
</evidence>
<reference evidence="13" key="1">
    <citation type="submission" date="2022-05" db="EMBL/GenBank/DDBJ databases">
        <title>Single-amplified genomics reveal most streamlined microbe among free-living bacteria.</title>
        <authorList>
            <person name="Roda-Garcia J."/>
            <person name="Haro-Moreno J.M."/>
            <person name="Rodriguez-Valera F."/>
            <person name="Almagro-Moreno S."/>
            <person name="Lopez-Perez M."/>
        </authorList>
    </citation>
    <scope>NUCLEOTIDE SEQUENCE</scope>
    <source>
        <strain evidence="13">TMED112-D2-2</strain>
    </source>
</reference>
<dbReference type="EC" id="6.1.1.5" evidence="10"/>
<feature type="binding site" evidence="10">
    <location>
        <position position="897"/>
    </location>
    <ligand>
        <name>Zn(2+)</name>
        <dbReference type="ChEBI" id="CHEBI:29105"/>
    </ligand>
</feature>
<dbReference type="GO" id="GO:0002161">
    <property type="term" value="F:aminoacyl-tRNA deacylase activity"/>
    <property type="evidence" value="ECO:0007669"/>
    <property type="project" value="InterPro"/>
</dbReference>
<evidence type="ECO:0000259" key="12">
    <source>
        <dbReference type="Pfam" id="PF08264"/>
    </source>
</evidence>
<comment type="subcellular location">
    <subcellularLocation>
        <location evidence="10">Cytoplasm</location>
    </subcellularLocation>
</comment>
<evidence type="ECO:0000256" key="5">
    <source>
        <dbReference type="ARBA" id="ARBA00022840"/>
    </source>
</evidence>
<comment type="function">
    <text evidence="8 10">Catalyzes the attachment of isoleucine to tRNA(Ile). As IleRS can inadvertently accommodate and process structurally similar amino acids such as valine, to avoid such errors it has two additional distinct tRNA(Ile)-dependent editing activities. One activity is designated as 'pretransfer' editing and involves the hydrolysis of activated Val-AMP. The other activity is designated 'posttransfer' editing and involves deacylation of mischarged Val-tRNA(Ile).</text>
</comment>
<feature type="binding site" evidence="10">
    <location>
        <position position="894"/>
    </location>
    <ligand>
        <name>Zn(2+)</name>
        <dbReference type="ChEBI" id="CHEBI:29105"/>
    </ligand>
</feature>
<dbReference type="Gene3D" id="1.10.730.20">
    <property type="match status" value="1"/>
</dbReference>
<evidence type="ECO:0000256" key="9">
    <source>
        <dbReference type="ARBA" id="ARBA00048359"/>
    </source>
</evidence>
<protein>
    <recommendedName>
        <fullName evidence="10">Isoleucine--tRNA ligase</fullName>
        <ecNumber evidence="10">6.1.1.5</ecNumber>
    </recommendedName>
    <alternativeName>
        <fullName evidence="10">Isoleucyl-tRNA synthetase</fullName>
        <shortName evidence="10">IleRS</shortName>
    </alternativeName>
</protein>